<organism evidence="2 3">
    <name type="scientific">Solirubrobacter deserti</name>
    <dbReference type="NCBI Taxonomy" id="2282478"/>
    <lineage>
        <taxon>Bacteria</taxon>
        <taxon>Bacillati</taxon>
        <taxon>Actinomycetota</taxon>
        <taxon>Thermoleophilia</taxon>
        <taxon>Solirubrobacterales</taxon>
        <taxon>Solirubrobacteraceae</taxon>
        <taxon>Solirubrobacter</taxon>
    </lineage>
</organism>
<feature type="region of interest" description="Disordered" evidence="1">
    <location>
        <begin position="204"/>
        <end position="238"/>
    </location>
</feature>
<keyword evidence="3" id="KW-1185">Reference proteome</keyword>
<gene>
    <name evidence="2" type="ORF">OJ962_27045</name>
</gene>
<sequence length="238" mass="26160">MEALRWLARVEVAGIEPLWCAIGVGWRTGYSHVERLEKAGLVERTFDPGGSVVSIIAAGRRAVAADHRTIRARTHGSGLRHARAVSWVAALVTVRERIWVSDLEARSREAWLVPVVWADRRARHRPGLGIELRGARIAVEVELSAKAPRRLDAILGGYEHALASGALAGLIYVSDRPDVLEAVNRSAARVGLPRSKLRTRTLESVKDDVRQRTGTRSVIPSSSIETAGQQRDRSQLQP</sequence>
<comment type="caution">
    <text evidence="2">The sequence shown here is derived from an EMBL/GenBank/DDBJ whole genome shotgun (WGS) entry which is preliminary data.</text>
</comment>
<evidence type="ECO:0000313" key="2">
    <source>
        <dbReference type="EMBL" id="MDA0141184.1"/>
    </source>
</evidence>
<feature type="compositionally biased region" description="Polar residues" evidence="1">
    <location>
        <begin position="212"/>
        <end position="229"/>
    </location>
</feature>
<name>A0ABT4RRH7_9ACTN</name>
<protein>
    <submittedName>
        <fullName evidence="2">Uncharacterized protein</fullName>
    </submittedName>
</protein>
<evidence type="ECO:0000313" key="3">
    <source>
        <dbReference type="Proteomes" id="UP001147700"/>
    </source>
</evidence>
<proteinExistence type="predicted"/>
<dbReference type="RefSeq" id="WP_270006732.1">
    <property type="nucleotide sequence ID" value="NZ_JAPCID010000051.1"/>
</dbReference>
<accession>A0ABT4RRH7</accession>
<dbReference type="EMBL" id="JAPCID010000051">
    <property type="protein sequence ID" value="MDA0141184.1"/>
    <property type="molecule type" value="Genomic_DNA"/>
</dbReference>
<dbReference type="Proteomes" id="UP001147700">
    <property type="component" value="Unassembled WGS sequence"/>
</dbReference>
<evidence type="ECO:0000256" key="1">
    <source>
        <dbReference type="SAM" id="MobiDB-lite"/>
    </source>
</evidence>
<reference evidence="2" key="1">
    <citation type="submission" date="2022-10" db="EMBL/GenBank/DDBJ databases">
        <title>The WGS of Solirubrobacter sp. CPCC 204708.</title>
        <authorList>
            <person name="Jiang Z."/>
        </authorList>
    </citation>
    <scope>NUCLEOTIDE SEQUENCE</scope>
    <source>
        <strain evidence="2">CPCC 204708</strain>
    </source>
</reference>